<dbReference type="GO" id="GO:0042393">
    <property type="term" value="F:histone binding"/>
    <property type="evidence" value="ECO:0007669"/>
    <property type="project" value="TreeGrafter"/>
</dbReference>
<gene>
    <name evidence="10" type="ORF">scyTo_0001125</name>
</gene>
<feature type="domain" description="Chromo" evidence="9">
    <location>
        <begin position="384"/>
        <end position="463"/>
    </location>
</feature>
<feature type="compositionally biased region" description="Low complexity" evidence="8">
    <location>
        <begin position="16"/>
        <end position="57"/>
    </location>
</feature>
<proteinExistence type="predicted"/>
<feature type="compositionally biased region" description="Acidic residues" evidence="8">
    <location>
        <begin position="240"/>
        <end position="249"/>
    </location>
</feature>
<dbReference type="FunFam" id="2.40.50.40:FF:000014">
    <property type="entry name" value="Chromodomain-helicase-DNA-binding protein 2 isoform 1"/>
    <property type="match status" value="1"/>
</dbReference>
<dbReference type="CDD" id="cd18661">
    <property type="entry name" value="CD2_tandem_CHD1-2_like"/>
    <property type="match status" value="1"/>
</dbReference>
<dbReference type="GO" id="GO:0140658">
    <property type="term" value="F:ATP-dependent chromatin remodeler activity"/>
    <property type="evidence" value="ECO:0007669"/>
    <property type="project" value="TreeGrafter"/>
</dbReference>
<comment type="caution">
    <text evidence="10">The sequence shown here is derived from an EMBL/GenBank/DDBJ whole genome shotgun (WGS) entry which is preliminary data.</text>
</comment>
<keyword evidence="4" id="KW-0805">Transcription regulation</keyword>
<feature type="compositionally biased region" description="Acidic residues" evidence="8">
    <location>
        <begin position="213"/>
        <end position="222"/>
    </location>
</feature>
<evidence type="ECO:0000256" key="4">
    <source>
        <dbReference type="ARBA" id="ARBA00023015"/>
    </source>
</evidence>
<evidence type="ECO:0000313" key="11">
    <source>
        <dbReference type="Proteomes" id="UP000288216"/>
    </source>
</evidence>
<evidence type="ECO:0000256" key="7">
    <source>
        <dbReference type="ARBA" id="ARBA00049360"/>
    </source>
</evidence>
<dbReference type="PANTHER" id="PTHR45623:SF19">
    <property type="entry name" value="CHROMODOMAIN-HELICASE-DNA-BINDING PROTEIN 2"/>
    <property type="match status" value="1"/>
</dbReference>
<evidence type="ECO:0000256" key="2">
    <source>
        <dbReference type="ARBA" id="ARBA00022741"/>
    </source>
</evidence>
<feature type="compositionally biased region" description="Low complexity" evidence="8">
    <location>
        <begin position="397"/>
        <end position="415"/>
    </location>
</feature>
<evidence type="ECO:0000256" key="3">
    <source>
        <dbReference type="ARBA" id="ARBA00022840"/>
    </source>
</evidence>
<keyword evidence="3" id="KW-0067">ATP-binding</keyword>
<feature type="region of interest" description="Disordered" evidence="8">
    <location>
        <begin position="1"/>
        <end position="249"/>
    </location>
</feature>
<keyword evidence="2" id="KW-0547">Nucleotide-binding</keyword>
<dbReference type="SMART" id="SM00298">
    <property type="entry name" value="CHROMO"/>
    <property type="match status" value="2"/>
</dbReference>
<evidence type="ECO:0000256" key="8">
    <source>
        <dbReference type="SAM" id="MobiDB-lite"/>
    </source>
</evidence>
<evidence type="ECO:0000259" key="9">
    <source>
        <dbReference type="PROSITE" id="PS50013"/>
    </source>
</evidence>
<feature type="compositionally biased region" description="Basic and acidic residues" evidence="8">
    <location>
        <begin position="73"/>
        <end position="93"/>
    </location>
</feature>
<evidence type="ECO:0000313" key="10">
    <source>
        <dbReference type="EMBL" id="GCB69779.1"/>
    </source>
</evidence>
<feature type="compositionally biased region" description="Basic and acidic residues" evidence="8">
    <location>
        <begin position="1"/>
        <end position="14"/>
    </location>
</feature>
<dbReference type="OrthoDB" id="5857104at2759"/>
<comment type="subcellular location">
    <subcellularLocation>
        <location evidence="1">Nucleus</location>
    </subcellularLocation>
</comment>
<evidence type="ECO:0000256" key="6">
    <source>
        <dbReference type="ARBA" id="ARBA00023242"/>
    </source>
</evidence>
<reference evidence="10 11" key="1">
    <citation type="journal article" date="2018" name="Nat. Ecol. Evol.">
        <title>Shark genomes provide insights into elasmobranch evolution and the origin of vertebrates.</title>
        <authorList>
            <person name="Hara Y"/>
            <person name="Yamaguchi K"/>
            <person name="Onimaru K"/>
            <person name="Kadota M"/>
            <person name="Koyanagi M"/>
            <person name="Keeley SD"/>
            <person name="Tatsumi K"/>
            <person name="Tanaka K"/>
            <person name="Motone F"/>
            <person name="Kageyama Y"/>
            <person name="Nozu R"/>
            <person name="Adachi N"/>
            <person name="Nishimura O"/>
            <person name="Nakagawa R"/>
            <person name="Tanegashima C"/>
            <person name="Kiyatake I"/>
            <person name="Matsumoto R"/>
            <person name="Murakumo K"/>
            <person name="Nishida K"/>
            <person name="Terakita A"/>
            <person name="Kuratani S"/>
            <person name="Sato K"/>
            <person name="Hyodo S Kuraku.S."/>
        </authorList>
    </citation>
    <scope>NUCLEOTIDE SEQUENCE [LARGE SCALE GENOMIC DNA]</scope>
</reference>
<accession>A0A401P9H3</accession>
<keyword evidence="5" id="KW-0804">Transcription</keyword>
<dbReference type="GO" id="GO:0000785">
    <property type="term" value="C:chromatin"/>
    <property type="evidence" value="ECO:0007669"/>
    <property type="project" value="TreeGrafter"/>
</dbReference>
<dbReference type="SUPFAM" id="SSF54160">
    <property type="entry name" value="Chromo domain-like"/>
    <property type="match status" value="2"/>
</dbReference>
<dbReference type="InterPro" id="IPR000953">
    <property type="entry name" value="Chromo/chromo_shadow_dom"/>
</dbReference>
<dbReference type="GO" id="GO:0005634">
    <property type="term" value="C:nucleus"/>
    <property type="evidence" value="ECO:0007669"/>
    <property type="project" value="UniProtKB-SubCell"/>
</dbReference>
<comment type="catalytic activity">
    <reaction evidence="7">
        <text>ATP + H2O = ADP + phosphate + H(+)</text>
        <dbReference type="Rhea" id="RHEA:13065"/>
        <dbReference type="ChEBI" id="CHEBI:15377"/>
        <dbReference type="ChEBI" id="CHEBI:15378"/>
        <dbReference type="ChEBI" id="CHEBI:30616"/>
        <dbReference type="ChEBI" id="CHEBI:43474"/>
        <dbReference type="ChEBI" id="CHEBI:456216"/>
    </reaction>
</comment>
<keyword evidence="11" id="KW-1185">Reference proteome</keyword>
<dbReference type="GO" id="GO:0003682">
    <property type="term" value="F:chromatin binding"/>
    <property type="evidence" value="ECO:0007669"/>
    <property type="project" value="TreeGrafter"/>
</dbReference>
<feature type="compositionally biased region" description="Acidic residues" evidence="8">
    <location>
        <begin position="146"/>
        <end position="169"/>
    </location>
</feature>
<organism evidence="10 11">
    <name type="scientific">Scyliorhinus torazame</name>
    <name type="common">Cloudy catshark</name>
    <name type="synonym">Catulus torazame</name>
    <dbReference type="NCBI Taxonomy" id="75743"/>
    <lineage>
        <taxon>Eukaryota</taxon>
        <taxon>Metazoa</taxon>
        <taxon>Chordata</taxon>
        <taxon>Craniata</taxon>
        <taxon>Vertebrata</taxon>
        <taxon>Chondrichthyes</taxon>
        <taxon>Elasmobranchii</taxon>
        <taxon>Galeomorphii</taxon>
        <taxon>Galeoidea</taxon>
        <taxon>Carcharhiniformes</taxon>
        <taxon>Scyliorhinidae</taxon>
        <taxon>Scyliorhinus</taxon>
    </lineage>
</organism>
<dbReference type="InterPro" id="IPR027417">
    <property type="entry name" value="P-loop_NTPase"/>
</dbReference>
<dbReference type="GO" id="GO:0016887">
    <property type="term" value="F:ATP hydrolysis activity"/>
    <property type="evidence" value="ECO:0007669"/>
    <property type="project" value="TreeGrafter"/>
</dbReference>
<feature type="compositionally biased region" description="Basic residues" evidence="8">
    <location>
        <begin position="181"/>
        <end position="210"/>
    </location>
</feature>
<dbReference type="GO" id="GO:0005524">
    <property type="term" value="F:ATP binding"/>
    <property type="evidence" value="ECO:0007669"/>
    <property type="project" value="UniProtKB-KW"/>
</dbReference>
<dbReference type="Pfam" id="PF00176">
    <property type="entry name" value="SNF2-rel_dom"/>
    <property type="match status" value="1"/>
</dbReference>
<dbReference type="STRING" id="75743.A0A401P9H3"/>
<protein>
    <recommendedName>
        <fullName evidence="9">Chromo domain-containing protein</fullName>
    </recommendedName>
</protein>
<dbReference type="InterPro" id="IPR023780">
    <property type="entry name" value="Chromo_domain"/>
</dbReference>
<feature type="domain" description="Chromo" evidence="9">
    <location>
        <begin position="267"/>
        <end position="359"/>
    </location>
</feature>
<dbReference type="PROSITE" id="PS50013">
    <property type="entry name" value="CHROMO_2"/>
    <property type="match status" value="2"/>
</dbReference>
<dbReference type="GO" id="GO:0034728">
    <property type="term" value="P:nucleosome organization"/>
    <property type="evidence" value="ECO:0007669"/>
    <property type="project" value="TreeGrafter"/>
</dbReference>
<evidence type="ECO:0000256" key="5">
    <source>
        <dbReference type="ARBA" id="ARBA00023163"/>
    </source>
</evidence>
<evidence type="ECO:0000256" key="1">
    <source>
        <dbReference type="ARBA" id="ARBA00004123"/>
    </source>
</evidence>
<keyword evidence="6" id="KW-0539">Nucleus</keyword>
<dbReference type="SUPFAM" id="SSF52540">
    <property type="entry name" value="P-loop containing nucleoside triphosphate hydrolases"/>
    <property type="match status" value="1"/>
</dbReference>
<dbReference type="Gene3D" id="3.40.50.10810">
    <property type="entry name" value="Tandem AAA-ATPase domain"/>
    <property type="match status" value="1"/>
</dbReference>
<sequence length="586" mass="66542">MSSQDKAPEADGSDRSNASSNSASEESNHSASGSESGSQSGSESNNSSSESSESQSESESESVGSKLQQAAAENKDKPLSKKERIADVKKMWEEYPDVYGVRRSNRSRQEPTRLNAGPESSENSENEAPRRRGRRRATNWKNAVSENEDEDEEEEEGEGEEEEEEEEETVSSAESEPERKVRARRAITRRPPARTQGRRQTTRRGKKRRRDSSDDDDDDDDDTPKRQTRKCVTKNVSYKEDDDFETDSDDLIEVTGEPAMEENDDSETIEKVIDSRIWKKGVVGAPTTVYAVEAGGNPGADFDPEKDEKEVHYLIKWKGWSYIHNTWESEESLRQQKVKGLKKLENFMKKEDEVNQWLAKASPEDVEYFNCQQEMAFDLNKQYQIVERVIAMKTSKSSSSHSEFPSHSSHKTSSSGQPDYLCKWMGLPYVDCSWEDGALISRKFQACIDAFHNRHNSKTIPSKDCKVLKQRPRFVAMKKQPSYIGSDGLELRDYQLEGLNWLAHSWCKCNSVILADEMGLGKTIQTISFLSNLFNQHQLYGPFLLVVPLSTLTSWQREFDIWEPNMNVVVYIGDVMSRNTVSTAPC</sequence>
<feature type="region of interest" description="Disordered" evidence="8">
    <location>
        <begin position="397"/>
        <end position="417"/>
    </location>
</feature>
<dbReference type="CDD" id="cd18666">
    <property type="entry name" value="CD1_tandem_CHD1-2_like"/>
    <property type="match status" value="1"/>
</dbReference>
<dbReference type="AlphaFoldDB" id="A0A401P9H3"/>
<dbReference type="Gene3D" id="2.40.50.40">
    <property type="match status" value="2"/>
</dbReference>
<dbReference type="Proteomes" id="UP000288216">
    <property type="component" value="Unassembled WGS sequence"/>
</dbReference>
<dbReference type="PANTHER" id="PTHR45623">
    <property type="entry name" value="CHROMODOMAIN-HELICASE-DNA-BINDING PROTEIN 3-RELATED-RELATED"/>
    <property type="match status" value="1"/>
</dbReference>
<dbReference type="InterPro" id="IPR016197">
    <property type="entry name" value="Chromo-like_dom_sf"/>
</dbReference>
<dbReference type="PROSITE" id="PS00598">
    <property type="entry name" value="CHROMO_1"/>
    <property type="match status" value="2"/>
</dbReference>
<dbReference type="InterPro" id="IPR000330">
    <property type="entry name" value="SNF2_N"/>
</dbReference>
<dbReference type="OMA" id="IDSRIWK"/>
<dbReference type="InterPro" id="IPR038718">
    <property type="entry name" value="SNF2-like_sf"/>
</dbReference>
<dbReference type="InterPro" id="IPR023779">
    <property type="entry name" value="Chromodomain_CS"/>
</dbReference>
<dbReference type="GO" id="GO:0003677">
    <property type="term" value="F:DNA binding"/>
    <property type="evidence" value="ECO:0007669"/>
    <property type="project" value="TreeGrafter"/>
</dbReference>
<name>A0A401P9H3_SCYTO</name>
<dbReference type="Pfam" id="PF00385">
    <property type="entry name" value="Chromo"/>
    <property type="match status" value="2"/>
</dbReference>
<dbReference type="EMBL" id="BFAA01000240">
    <property type="protein sequence ID" value="GCB69779.1"/>
    <property type="molecule type" value="Genomic_DNA"/>
</dbReference>